<organism evidence="2 3">
    <name type="scientific">Apophysomyces ossiformis</name>
    <dbReference type="NCBI Taxonomy" id="679940"/>
    <lineage>
        <taxon>Eukaryota</taxon>
        <taxon>Fungi</taxon>
        <taxon>Fungi incertae sedis</taxon>
        <taxon>Mucoromycota</taxon>
        <taxon>Mucoromycotina</taxon>
        <taxon>Mucoromycetes</taxon>
        <taxon>Mucorales</taxon>
        <taxon>Mucorineae</taxon>
        <taxon>Mucoraceae</taxon>
        <taxon>Apophysomyces</taxon>
    </lineage>
</organism>
<feature type="compositionally biased region" description="Polar residues" evidence="1">
    <location>
        <begin position="261"/>
        <end position="282"/>
    </location>
</feature>
<reference evidence="2" key="1">
    <citation type="submission" date="2020-01" db="EMBL/GenBank/DDBJ databases">
        <title>Genome Sequencing of Three Apophysomyces-Like Fungal Strains Confirms a Novel Fungal Genus in the Mucoromycota with divergent Burkholderia-like Endosymbiotic Bacteria.</title>
        <authorList>
            <person name="Stajich J.E."/>
            <person name="Macias A.M."/>
            <person name="Carter-House D."/>
            <person name="Lovett B."/>
            <person name="Kasson L.R."/>
            <person name="Berry K."/>
            <person name="Grigoriev I."/>
            <person name="Chang Y."/>
            <person name="Spatafora J."/>
            <person name="Kasson M.T."/>
        </authorList>
    </citation>
    <scope>NUCLEOTIDE SEQUENCE</scope>
    <source>
        <strain evidence="2">NRRL A-21654</strain>
    </source>
</reference>
<evidence type="ECO:0000313" key="3">
    <source>
        <dbReference type="Proteomes" id="UP000605846"/>
    </source>
</evidence>
<evidence type="ECO:0000313" key="2">
    <source>
        <dbReference type="EMBL" id="KAF7724550.1"/>
    </source>
</evidence>
<feature type="compositionally biased region" description="Polar residues" evidence="1">
    <location>
        <begin position="289"/>
        <end position="303"/>
    </location>
</feature>
<dbReference type="OrthoDB" id="10573387at2759"/>
<proteinExistence type="predicted"/>
<evidence type="ECO:0000256" key="1">
    <source>
        <dbReference type="SAM" id="MobiDB-lite"/>
    </source>
</evidence>
<dbReference type="Proteomes" id="UP000605846">
    <property type="component" value="Unassembled WGS sequence"/>
</dbReference>
<comment type="caution">
    <text evidence="2">The sequence shown here is derived from an EMBL/GenBank/DDBJ whole genome shotgun (WGS) entry which is preliminary data.</text>
</comment>
<feature type="compositionally biased region" description="Polar residues" evidence="1">
    <location>
        <begin position="329"/>
        <end position="340"/>
    </location>
</feature>
<sequence length="481" mass="54387">MSSYNDDLEGELFWLMQEDLSDDLYLPADTPQGFQTRHSLQTQKRGLEERQCRAFSRLISRYAEEVETLKSRISRQTDRDRLPWDDQHGLLEMIEGQEFLEIANDELIELSFISDRDLCASQQPVSAAIGREHMTDRSNTYRNQLESALNDAMSSLAKKYERLFNCMQASFRKDLDSVTHNLSMIPSTEAINEAETVNPIATPSSTSFYPPIPAQSIFLPSPGLPTNGPTGYPTLRSLGAMVINSQHTSAGSHHGLHPFVNNPTRHSIQSHQTSKPSSSTMHSYERSLTMKQRTFPTSVSYRSDVQPVDGPRRQPIPGITSDSIPKHGLQSQQPETQQRAPPSVIASGPSEAPRTLSPKALRRRRKKMSMVDRGKLSVVVNKTHGPQLLCRTEDQRIELGRPEDYDDAYTVYMTSNKRFKPNTYEVLVDDNRPVYIKPGFRDGPHFIRRKDGREINVGPVAAVQPTISQYFLQRSSRADQL</sequence>
<dbReference type="AlphaFoldDB" id="A0A8H7BQZ9"/>
<name>A0A8H7BQZ9_9FUNG</name>
<feature type="region of interest" description="Disordered" evidence="1">
    <location>
        <begin position="248"/>
        <end position="371"/>
    </location>
</feature>
<protein>
    <submittedName>
        <fullName evidence="2">Uncharacterized protein</fullName>
    </submittedName>
</protein>
<gene>
    <name evidence="2" type="ORF">EC973_000927</name>
</gene>
<accession>A0A8H7BQZ9</accession>
<dbReference type="EMBL" id="JABAYA010000117">
    <property type="protein sequence ID" value="KAF7724550.1"/>
    <property type="molecule type" value="Genomic_DNA"/>
</dbReference>
<keyword evidence="3" id="KW-1185">Reference proteome</keyword>